<proteinExistence type="predicted"/>
<keyword evidence="2" id="KW-1185">Reference proteome</keyword>
<dbReference type="EMBL" id="CM042011">
    <property type="protein sequence ID" value="KAI3767490.1"/>
    <property type="molecule type" value="Genomic_DNA"/>
</dbReference>
<dbReference type="Proteomes" id="UP001055811">
    <property type="component" value="Linkage Group LG03"/>
</dbReference>
<accession>A0ACB9F8P3</accession>
<evidence type="ECO:0000313" key="1">
    <source>
        <dbReference type="EMBL" id="KAI3767490.1"/>
    </source>
</evidence>
<reference evidence="2" key="1">
    <citation type="journal article" date="2022" name="Mol. Ecol. Resour.">
        <title>The genomes of chicory, endive, great burdock and yacon provide insights into Asteraceae palaeo-polyploidization history and plant inulin production.</title>
        <authorList>
            <person name="Fan W."/>
            <person name="Wang S."/>
            <person name="Wang H."/>
            <person name="Wang A."/>
            <person name="Jiang F."/>
            <person name="Liu H."/>
            <person name="Zhao H."/>
            <person name="Xu D."/>
            <person name="Zhang Y."/>
        </authorList>
    </citation>
    <scope>NUCLEOTIDE SEQUENCE [LARGE SCALE GENOMIC DNA]</scope>
    <source>
        <strain evidence="2">cv. Punajuju</strain>
    </source>
</reference>
<comment type="caution">
    <text evidence="1">The sequence shown here is derived from an EMBL/GenBank/DDBJ whole genome shotgun (WGS) entry which is preliminary data.</text>
</comment>
<organism evidence="1 2">
    <name type="scientific">Cichorium intybus</name>
    <name type="common">Chicory</name>
    <dbReference type="NCBI Taxonomy" id="13427"/>
    <lineage>
        <taxon>Eukaryota</taxon>
        <taxon>Viridiplantae</taxon>
        <taxon>Streptophyta</taxon>
        <taxon>Embryophyta</taxon>
        <taxon>Tracheophyta</taxon>
        <taxon>Spermatophyta</taxon>
        <taxon>Magnoliopsida</taxon>
        <taxon>eudicotyledons</taxon>
        <taxon>Gunneridae</taxon>
        <taxon>Pentapetalae</taxon>
        <taxon>asterids</taxon>
        <taxon>campanulids</taxon>
        <taxon>Asterales</taxon>
        <taxon>Asteraceae</taxon>
        <taxon>Cichorioideae</taxon>
        <taxon>Cichorieae</taxon>
        <taxon>Cichoriinae</taxon>
        <taxon>Cichorium</taxon>
    </lineage>
</organism>
<name>A0ACB9F8P3_CICIN</name>
<sequence>MEHQRNTQMNQTPTPPQQHYFANGFPFQSPSPAGLINTQQTPVNLPPSIDVDQSLANVISSLSISQNNHTDRRAFLPQSLDYEYGGVSSPIGGEGFISPFRSNSSSDERVSNAVNNHQRVYYGVGLDNPLTVDPLHRHHYQYSPLSSYNREFLPGTSSPWFDSQFDWDQRSYLLPKERLYSQHLNSYHNRSSSISFAAIRDESLLYSTNNHHNLHHTHNRNHGGMPNTLQNQQFLSLLPLNELRGMIYLLAKDQHGCRILQSKFENPTEEEILLVFSEVMGSISELMKDQFGNYVIQKLVAVCNVHQKSLILRELTRRPFDIILVSMNPYGTRAIQKLLENLEDPNQIMIVTRFLHRGAAKLANDPNGHHVIQSCLVRFDSDFNQLILEDIADNCFSVATDKSGCCVLQTCLDRSYGKIRNRLITEILLNAIQITEDPFGNYVLQHMVGMKIPELTRLIVRQLKGHFASLSRNKYASNVVEKLLTESGSDVWEKIVFELVKTPNPSSILLDPYGNFVIQSALKSSKDGLANECLEKFISRNVSSMQSNLYGKKVLETFDKRKILHI</sequence>
<gene>
    <name evidence="1" type="ORF">L2E82_17637</name>
</gene>
<reference evidence="1 2" key="2">
    <citation type="journal article" date="2022" name="Mol. Ecol. Resour.">
        <title>The genomes of chicory, endive, great burdock and yacon provide insights into Asteraceae paleo-polyploidization history and plant inulin production.</title>
        <authorList>
            <person name="Fan W."/>
            <person name="Wang S."/>
            <person name="Wang H."/>
            <person name="Wang A."/>
            <person name="Jiang F."/>
            <person name="Liu H."/>
            <person name="Zhao H."/>
            <person name="Xu D."/>
            <person name="Zhang Y."/>
        </authorList>
    </citation>
    <scope>NUCLEOTIDE SEQUENCE [LARGE SCALE GENOMIC DNA]</scope>
    <source>
        <strain evidence="2">cv. Punajuju</strain>
        <tissue evidence="1">Leaves</tissue>
    </source>
</reference>
<evidence type="ECO:0000313" key="2">
    <source>
        <dbReference type="Proteomes" id="UP001055811"/>
    </source>
</evidence>
<protein>
    <submittedName>
        <fullName evidence="1">Uncharacterized protein</fullName>
    </submittedName>
</protein>